<accession>Q7U6J1</accession>
<dbReference type="AlphaFoldDB" id="Q7U6J1"/>
<proteinExistence type="predicted"/>
<evidence type="ECO:0000313" key="1">
    <source>
        <dbReference type="EMBL" id="CAE07862.1"/>
    </source>
</evidence>
<dbReference type="KEGG" id="syw:SYNW1347"/>
<dbReference type="HOGENOM" id="CLU_2262462_0_0_3"/>
<organism evidence="1 2">
    <name type="scientific">Parasynechococcus marenigrum (strain WH8102)</name>
    <dbReference type="NCBI Taxonomy" id="84588"/>
    <lineage>
        <taxon>Bacteria</taxon>
        <taxon>Bacillati</taxon>
        <taxon>Cyanobacteriota</taxon>
        <taxon>Cyanophyceae</taxon>
        <taxon>Synechococcales</taxon>
        <taxon>Prochlorococcaceae</taxon>
        <taxon>Parasynechococcus</taxon>
        <taxon>Parasynechococcus marenigrum</taxon>
    </lineage>
</organism>
<protein>
    <submittedName>
        <fullName evidence="1">Uncharacterized protein</fullName>
    </submittedName>
</protein>
<evidence type="ECO:0000313" key="2">
    <source>
        <dbReference type="Proteomes" id="UP000001422"/>
    </source>
</evidence>
<gene>
    <name evidence="1" type="ordered locus">SYNW1347</name>
</gene>
<reference evidence="1 2" key="1">
    <citation type="journal article" date="2003" name="Nature">
        <title>The genome of a motile marine Synechococcus.</title>
        <authorList>
            <person name="Palenik B."/>
            <person name="Brahamsha B."/>
            <person name="Larimer F."/>
            <person name="Land M."/>
            <person name="Hauser L."/>
            <person name="Chain P."/>
            <person name="Lamerdin J."/>
            <person name="Regala W."/>
            <person name="Allen E.A."/>
            <person name="McCarren J."/>
            <person name="Paulsen I."/>
            <person name="Dufresne A."/>
            <person name="Partensky F."/>
            <person name="Webb E."/>
            <person name="Waterbury J."/>
        </authorList>
    </citation>
    <scope>NUCLEOTIDE SEQUENCE [LARGE SCALE GENOMIC DNA]</scope>
    <source>
        <strain evidence="1 2">WH8102</strain>
    </source>
</reference>
<name>Q7U6J1_PARMW</name>
<keyword evidence="2" id="KW-1185">Reference proteome</keyword>
<sequence>MLCSLTILHFFRTSSPMGGWGQVLCLPILLPVGIADNSYRRTSLISVLPVWSGKLSRCSNWTNVSRISGLLMTSLRSRSGIVRTIWLCRLVPLKRVTIGGRGC</sequence>
<dbReference type="Proteomes" id="UP000001422">
    <property type="component" value="Chromosome"/>
</dbReference>
<dbReference type="EMBL" id="BX569692">
    <property type="protein sequence ID" value="CAE07862.1"/>
    <property type="molecule type" value="Genomic_DNA"/>
</dbReference>